<dbReference type="GO" id="GO:0000793">
    <property type="term" value="C:condensed chromosome"/>
    <property type="evidence" value="ECO:0007669"/>
    <property type="project" value="TreeGrafter"/>
</dbReference>
<evidence type="ECO:0000256" key="1">
    <source>
        <dbReference type="ARBA" id="ARBA00004123"/>
    </source>
</evidence>
<comment type="subcellular location">
    <subcellularLocation>
        <location evidence="1">Nucleus</location>
    </subcellularLocation>
</comment>
<dbReference type="Gene3D" id="1.10.150.40">
    <property type="entry name" value="Barrier-to-autointegration factor, BAF"/>
    <property type="match status" value="1"/>
</dbReference>
<reference evidence="4 5" key="1">
    <citation type="submission" date="2019-07" db="EMBL/GenBank/DDBJ databases">
        <title>Draft genome assembly of a fouling barnacle, Amphibalanus amphitrite (Darwin, 1854): The first reference genome for Thecostraca.</title>
        <authorList>
            <person name="Kim W."/>
        </authorList>
    </citation>
    <scope>NUCLEOTIDE SEQUENCE [LARGE SCALE GENOMIC DNA]</scope>
    <source>
        <strain evidence="4">SNU_AA5</strain>
        <tissue evidence="4">Soma without cirri and trophi</tissue>
    </source>
</reference>
<dbReference type="InterPro" id="IPR036617">
    <property type="entry name" value="BAF_sf"/>
</dbReference>
<dbReference type="GO" id="GO:0005634">
    <property type="term" value="C:nucleus"/>
    <property type="evidence" value="ECO:0007669"/>
    <property type="project" value="UniProtKB-SubCell"/>
</dbReference>
<keyword evidence="2" id="KW-0539">Nucleus</keyword>
<evidence type="ECO:0000313" key="4">
    <source>
        <dbReference type="EMBL" id="KAF0300738.1"/>
    </source>
</evidence>
<dbReference type="Pfam" id="PF02961">
    <property type="entry name" value="SAM_BAF"/>
    <property type="match status" value="1"/>
</dbReference>
<evidence type="ECO:0000313" key="5">
    <source>
        <dbReference type="Proteomes" id="UP000440578"/>
    </source>
</evidence>
<dbReference type="InterPro" id="IPR004122">
    <property type="entry name" value="BAF_prot"/>
</dbReference>
<proteinExistence type="predicted"/>
<feature type="region of interest" description="Disordered" evidence="3">
    <location>
        <begin position="1"/>
        <end position="28"/>
    </location>
</feature>
<dbReference type="PANTHER" id="PTHR47507:SF6">
    <property type="entry name" value="BARRIER-TO-AUTOINTEGRATION FACTOR"/>
    <property type="match status" value="1"/>
</dbReference>
<accession>A0A6A4WFD9</accession>
<dbReference type="GO" id="GO:0003677">
    <property type="term" value="F:DNA binding"/>
    <property type="evidence" value="ECO:0007669"/>
    <property type="project" value="InterPro"/>
</dbReference>
<dbReference type="Proteomes" id="UP000440578">
    <property type="component" value="Unassembled WGS sequence"/>
</dbReference>
<organism evidence="4 5">
    <name type="scientific">Amphibalanus amphitrite</name>
    <name type="common">Striped barnacle</name>
    <name type="synonym">Balanus amphitrite</name>
    <dbReference type="NCBI Taxonomy" id="1232801"/>
    <lineage>
        <taxon>Eukaryota</taxon>
        <taxon>Metazoa</taxon>
        <taxon>Ecdysozoa</taxon>
        <taxon>Arthropoda</taxon>
        <taxon>Crustacea</taxon>
        <taxon>Multicrustacea</taxon>
        <taxon>Cirripedia</taxon>
        <taxon>Thoracica</taxon>
        <taxon>Thoracicalcarea</taxon>
        <taxon>Balanomorpha</taxon>
        <taxon>Balanoidea</taxon>
        <taxon>Balanidae</taxon>
        <taxon>Amphibalaninae</taxon>
        <taxon>Amphibalanus</taxon>
    </lineage>
</organism>
<comment type="caution">
    <text evidence="4">The sequence shown here is derived from an EMBL/GenBank/DDBJ whole genome shotgun (WGS) entry which is preliminary data.</text>
</comment>
<dbReference type="PANTHER" id="PTHR47507">
    <property type="entry name" value="BARRIER TO AUTOINTEGRATION FACTOR 2"/>
    <property type="match status" value="1"/>
</dbReference>
<sequence length="90" mass="9909">MASRTRKHNDFVSGPMRDKPTSSLPGLGEKAAGKLVAQGYPRANMVLGQFLVLGQSREPFVSWLQSASHCNDGQAADCYQALHDWCQQFL</sequence>
<evidence type="ECO:0000256" key="2">
    <source>
        <dbReference type="ARBA" id="ARBA00023242"/>
    </source>
</evidence>
<dbReference type="InterPro" id="IPR051387">
    <property type="entry name" value="BAF"/>
</dbReference>
<dbReference type="GO" id="GO:0051276">
    <property type="term" value="P:chromosome organization"/>
    <property type="evidence" value="ECO:0007669"/>
    <property type="project" value="TreeGrafter"/>
</dbReference>
<keyword evidence="5" id="KW-1185">Reference proteome</keyword>
<evidence type="ECO:0000256" key="3">
    <source>
        <dbReference type="SAM" id="MobiDB-lite"/>
    </source>
</evidence>
<protein>
    <submittedName>
        <fullName evidence="4">Barrier-to-autointegration factor</fullName>
    </submittedName>
</protein>
<dbReference type="SUPFAM" id="SSF47798">
    <property type="entry name" value="Barrier-to-autointegration factor, BAF"/>
    <property type="match status" value="1"/>
</dbReference>
<dbReference type="OrthoDB" id="9997163at2759"/>
<dbReference type="AlphaFoldDB" id="A0A6A4WFD9"/>
<dbReference type="SMART" id="SM01023">
    <property type="entry name" value="BAF"/>
    <property type="match status" value="1"/>
</dbReference>
<name>A0A6A4WFD9_AMPAM</name>
<gene>
    <name evidence="4" type="primary">baf_1</name>
    <name evidence="4" type="ORF">FJT64_003251</name>
</gene>
<dbReference type="EMBL" id="VIIS01001237">
    <property type="protein sequence ID" value="KAF0300738.1"/>
    <property type="molecule type" value="Genomic_DNA"/>
</dbReference>